<dbReference type="PhylomeDB" id="A0A0G4IBH7"/>
<feature type="compositionally biased region" description="Polar residues" evidence="1">
    <location>
        <begin position="83"/>
        <end position="94"/>
    </location>
</feature>
<dbReference type="EMBL" id="CDMZ01005798">
    <property type="protein sequence ID" value="CEM54554.1"/>
    <property type="molecule type" value="Genomic_DNA"/>
</dbReference>
<organism evidence="2">
    <name type="scientific">Chromera velia CCMP2878</name>
    <dbReference type="NCBI Taxonomy" id="1169474"/>
    <lineage>
        <taxon>Eukaryota</taxon>
        <taxon>Sar</taxon>
        <taxon>Alveolata</taxon>
        <taxon>Colpodellida</taxon>
        <taxon>Chromeraceae</taxon>
        <taxon>Chromera</taxon>
    </lineage>
</organism>
<accession>A0A0G4IBH7</accession>
<gene>
    <name evidence="2" type="ORF">Cvel_2191</name>
</gene>
<evidence type="ECO:0000313" key="2">
    <source>
        <dbReference type="EMBL" id="CEM54554.1"/>
    </source>
</evidence>
<feature type="region of interest" description="Disordered" evidence="1">
    <location>
        <begin position="81"/>
        <end position="103"/>
    </location>
</feature>
<dbReference type="VEuPathDB" id="CryptoDB:Cvel_2191"/>
<reference evidence="2" key="1">
    <citation type="submission" date="2014-11" db="EMBL/GenBank/DDBJ databases">
        <authorList>
            <person name="Otto D Thomas"/>
            <person name="Naeem Raeece"/>
        </authorList>
    </citation>
    <scope>NUCLEOTIDE SEQUENCE</scope>
</reference>
<dbReference type="AlphaFoldDB" id="A0A0G4IBH7"/>
<name>A0A0G4IBH7_9ALVE</name>
<sequence length="337" mass="37568">MPSTVIGRLLKSHTASGLAEMQAQDGEVDTKDKEECQGAYTEAEEVIMVSTTVTSGMDRMGMLHRSGNKCQHATIADRHHTSSRTIQNCGTRETNGVEGHSKGSPYHPTSCVTGYDLVLGQDFLKLKDPVMQYHYREDRLVVADLPVFHCWYDDGRKPMRVAPLHHTKVTKRSRALLRVDVDGVGEEETVILRRNFPRVHPGLAVPDQIVIVRAGVATIEVLNVSQQDLRLGTESLLTFAEPASRVASVIAVTANVTTSTPPQNPPPSPSLPKVDLLHIPPEVRGKYESLLREHSDLWSRSRFDIGELRLNGQLYEVRIPTGDAHPIRWNQDRVPYH</sequence>
<evidence type="ECO:0000256" key="1">
    <source>
        <dbReference type="SAM" id="MobiDB-lite"/>
    </source>
</evidence>
<protein>
    <submittedName>
        <fullName evidence="2">Uncharacterized protein</fullName>
    </submittedName>
</protein>
<proteinExistence type="predicted"/>